<keyword evidence="4" id="KW-1185">Reference proteome</keyword>
<dbReference type="EMBL" id="JAWQEG010000495">
    <property type="protein sequence ID" value="KAK3889343.1"/>
    <property type="molecule type" value="Genomic_DNA"/>
</dbReference>
<accession>A0AAE1K6W8</accession>
<evidence type="ECO:0000256" key="1">
    <source>
        <dbReference type="SAM" id="MobiDB-lite"/>
    </source>
</evidence>
<gene>
    <name evidence="3" type="ORF">Pcinc_006660</name>
    <name evidence="2" type="ORF">Pcinc_028738</name>
</gene>
<proteinExistence type="predicted"/>
<feature type="region of interest" description="Disordered" evidence="1">
    <location>
        <begin position="69"/>
        <end position="108"/>
    </location>
</feature>
<sequence>MPVINPVKLFTAIHRKCISETSEGPLHFQCWLHSVLTLGLALQVSQVVAELTFGDEYASEDGVSIRDELTISRPSPSPSVSANDSPPSTPLKTSSNRKKKASSKDKNIDNSLNALSGYFAKKKPVGEFATSMGQLVQSAADRLPFIKQVKLLEEITLCVRKIEEGEGENNVG</sequence>
<protein>
    <submittedName>
        <fullName evidence="2">Uncharacterized protein</fullName>
    </submittedName>
</protein>
<dbReference type="EMBL" id="JAWQEG010003539">
    <property type="protein sequence ID" value="KAK3865674.1"/>
    <property type="molecule type" value="Genomic_DNA"/>
</dbReference>
<evidence type="ECO:0000313" key="4">
    <source>
        <dbReference type="Proteomes" id="UP001286313"/>
    </source>
</evidence>
<reference evidence="2" key="1">
    <citation type="submission" date="2023-10" db="EMBL/GenBank/DDBJ databases">
        <title>Genome assemblies of two species of porcelain crab, Petrolisthes cinctipes and Petrolisthes manimaculis (Anomura: Porcellanidae).</title>
        <authorList>
            <person name="Angst P."/>
        </authorList>
    </citation>
    <scope>NUCLEOTIDE SEQUENCE</scope>
    <source>
        <strain evidence="2">PB745_01</strain>
        <tissue evidence="2">Gill</tissue>
    </source>
</reference>
<name>A0AAE1K6W8_PETCI</name>
<evidence type="ECO:0000313" key="3">
    <source>
        <dbReference type="EMBL" id="KAK3889343.1"/>
    </source>
</evidence>
<feature type="compositionally biased region" description="Polar residues" evidence="1">
    <location>
        <begin position="72"/>
        <end position="94"/>
    </location>
</feature>
<comment type="caution">
    <text evidence="2">The sequence shown here is derived from an EMBL/GenBank/DDBJ whole genome shotgun (WGS) entry which is preliminary data.</text>
</comment>
<organism evidence="2 4">
    <name type="scientific">Petrolisthes cinctipes</name>
    <name type="common">Flat porcelain crab</name>
    <dbReference type="NCBI Taxonomy" id="88211"/>
    <lineage>
        <taxon>Eukaryota</taxon>
        <taxon>Metazoa</taxon>
        <taxon>Ecdysozoa</taxon>
        <taxon>Arthropoda</taxon>
        <taxon>Crustacea</taxon>
        <taxon>Multicrustacea</taxon>
        <taxon>Malacostraca</taxon>
        <taxon>Eumalacostraca</taxon>
        <taxon>Eucarida</taxon>
        <taxon>Decapoda</taxon>
        <taxon>Pleocyemata</taxon>
        <taxon>Anomura</taxon>
        <taxon>Galatheoidea</taxon>
        <taxon>Porcellanidae</taxon>
        <taxon>Petrolisthes</taxon>
    </lineage>
</organism>
<dbReference type="AlphaFoldDB" id="A0AAE1K6W8"/>
<dbReference type="Proteomes" id="UP001286313">
    <property type="component" value="Unassembled WGS sequence"/>
</dbReference>
<evidence type="ECO:0000313" key="2">
    <source>
        <dbReference type="EMBL" id="KAK3865674.1"/>
    </source>
</evidence>